<gene>
    <name evidence="1" type="ORF">D9756_004896</name>
</gene>
<dbReference type="PANTHER" id="PTHR31366">
    <property type="entry name" value="UPF0739 PROTEIN C1ORF74"/>
    <property type="match status" value="1"/>
</dbReference>
<dbReference type="EMBL" id="JAACJO010000003">
    <property type="protein sequence ID" value="KAF5360908.1"/>
    <property type="molecule type" value="Genomic_DNA"/>
</dbReference>
<dbReference type="InterPro" id="IPR027850">
    <property type="entry name" value="DUF4504"/>
</dbReference>
<organism evidence="1 2">
    <name type="scientific">Leucocoprinus leucothites</name>
    <dbReference type="NCBI Taxonomy" id="201217"/>
    <lineage>
        <taxon>Eukaryota</taxon>
        <taxon>Fungi</taxon>
        <taxon>Dikarya</taxon>
        <taxon>Basidiomycota</taxon>
        <taxon>Agaricomycotina</taxon>
        <taxon>Agaricomycetes</taxon>
        <taxon>Agaricomycetidae</taxon>
        <taxon>Agaricales</taxon>
        <taxon>Agaricineae</taxon>
        <taxon>Agaricaceae</taxon>
        <taxon>Leucocoprinus</taxon>
    </lineage>
</organism>
<dbReference type="AlphaFoldDB" id="A0A8H5LKY0"/>
<sequence length="284" mass="31540">MSSNKLLAAVSSRVSHFTPFRKSSRVSKAVLAFDITLVALSIRTGYLVDKISVPEHLIEQSFSALLKELRDVSECFSDILHLYEPSGKQSFIVNKVLLLNKLESLLDQHLSSIYPTFLCLPERGDVYRLDIIPPGLLDVLGMLLEKLKRATDSNIPTENQIIQLPQELSSTICIPLAAILLDYPIAYVPSSDRTSFLSGVPLVLYRCRIDIQSPALQEEPEEGKGHILLQFSCPEMVDDSTSAMSTQQISVHLESTFGPRIAHSLPGSSLYVDHEHITLDRVAL</sequence>
<evidence type="ECO:0000313" key="2">
    <source>
        <dbReference type="Proteomes" id="UP000559027"/>
    </source>
</evidence>
<comment type="caution">
    <text evidence="1">The sequence shown here is derived from an EMBL/GenBank/DDBJ whole genome shotgun (WGS) entry which is preliminary data.</text>
</comment>
<dbReference type="Pfam" id="PF14953">
    <property type="entry name" value="DUF4504"/>
    <property type="match status" value="1"/>
</dbReference>
<dbReference type="Proteomes" id="UP000559027">
    <property type="component" value="Unassembled WGS sequence"/>
</dbReference>
<proteinExistence type="predicted"/>
<accession>A0A8H5LKY0</accession>
<reference evidence="1 2" key="1">
    <citation type="journal article" date="2020" name="ISME J.">
        <title>Uncovering the hidden diversity of litter-decomposition mechanisms in mushroom-forming fungi.</title>
        <authorList>
            <person name="Floudas D."/>
            <person name="Bentzer J."/>
            <person name="Ahren D."/>
            <person name="Johansson T."/>
            <person name="Persson P."/>
            <person name="Tunlid A."/>
        </authorList>
    </citation>
    <scope>NUCLEOTIDE SEQUENCE [LARGE SCALE GENOMIC DNA]</scope>
    <source>
        <strain evidence="1 2">CBS 146.42</strain>
    </source>
</reference>
<protein>
    <submittedName>
        <fullName evidence="1">Uncharacterized protein</fullName>
    </submittedName>
</protein>
<name>A0A8H5LKY0_9AGAR</name>
<keyword evidence="2" id="KW-1185">Reference proteome</keyword>
<evidence type="ECO:0000313" key="1">
    <source>
        <dbReference type="EMBL" id="KAF5360908.1"/>
    </source>
</evidence>
<dbReference type="PANTHER" id="PTHR31366:SF2">
    <property type="entry name" value="UPF0739 PROTEIN C1ORF74"/>
    <property type="match status" value="1"/>
</dbReference>
<dbReference type="OrthoDB" id="3267419at2759"/>